<proteinExistence type="predicted"/>
<gene>
    <name evidence="2" type="ORF">CYMTET_7636</name>
</gene>
<evidence type="ECO:0000313" key="3">
    <source>
        <dbReference type="Proteomes" id="UP001190700"/>
    </source>
</evidence>
<dbReference type="GO" id="GO:0003924">
    <property type="term" value="F:GTPase activity"/>
    <property type="evidence" value="ECO:0007669"/>
    <property type="project" value="InterPro"/>
</dbReference>
<organism evidence="2 3">
    <name type="scientific">Cymbomonas tetramitiformis</name>
    <dbReference type="NCBI Taxonomy" id="36881"/>
    <lineage>
        <taxon>Eukaryota</taxon>
        <taxon>Viridiplantae</taxon>
        <taxon>Chlorophyta</taxon>
        <taxon>Pyramimonadophyceae</taxon>
        <taxon>Pyramimonadales</taxon>
        <taxon>Pyramimonadaceae</taxon>
        <taxon>Cymbomonas</taxon>
    </lineage>
</organism>
<dbReference type="InterPro" id="IPR027417">
    <property type="entry name" value="P-loop_NTPase"/>
</dbReference>
<dbReference type="PRINTS" id="PR00449">
    <property type="entry name" value="RASTRNSFRMNG"/>
</dbReference>
<dbReference type="PANTHER" id="PTHR47978">
    <property type="match status" value="1"/>
</dbReference>
<dbReference type="AlphaFoldDB" id="A0AAE0GV28"/>
<dbReference type="Gene3D" id="3.40.50.300">
    <property type="entry name" value="P-loop containing nucleotide triphosphate hydrolases"/>
    <property type="match status" value="1"/>
</dbReference>
<evidence type="ECO:0000256" key="1">
    <source>
        <dbReference type="ARBA" id="ARBA00022741"/>
    </source>
</evidence>
<dbReference type="Pfam" id="PF00071">
    <property type="entry name" value="Ras"/>
    <property type="match status" value="1"/>
</dbReference>
<dbReference type="Proteomes" id="UP001190700">
    <property type="component" value="Unassembled WGS sequence"/>
</dbReference>
<dbReference type="SMART" id="SM00175">
    <property type="entry name" value="RAB"/>
    <property type="match status" value="1"/>
</dbReference>
<keyword evidence="1" id="KW-0547">Nucleotide-binding</keyword>
<protein>
    <submittedName>
        <fullName evidence="2">Uncharacterized protein</fullName>
    </submittedName>
</protein>
<dbReference type="SUPFAM" id="SSF52540">
    <property type="entry name" value="P-loop containing nucleoside triphosphate hydrolases"/>
    <property type="match status" value="1"/>
</dbReference>
<name>A0AAE0GV28_9CHLO</name>
<keyword evidence="3" id="KW-1185">Reference proteome</keyword>
<accession>A0AAE0GV28</accession>
<reference evidence="2 3" key="1">
    <citation type="journal article" date="2015" name="Genome Biol. Evol.">
        <title>Comparative Genomics of a Bacterivorous Green Alga Reveals Evolutionary Causalities and Consequences of Phago-Mixotrophic Mode of Nutrition.</title>
        <authorList>
            <person name="Burns J.A."/>
            <person name="Paasch A."/>
            <person name="Narechania A."/>
            <person name="Kim E."/>
        </authorList>
    </citation>
    <scope>NUCLEOTIDE SEQUENCE [LARGE SCALE GENOMIC DNA]</scope>
    <source>
        <strain evidence="2 3">PLY_AMNH</strain>
    </source>
</reference>
<evidence type="ECO:0000313" key="2">
    <source>
        <dbReference type="EMBL" id="KAK3284730.1"/>
    </source>
</evidence>
<comment type="caution">
    <text evidence="2">The sequence shown here is derived from an EMBL/GenBank/DDBJ whole genome shotgun (WGS) entry which is preliminary data.</text>
</comment>
<dbReference type="GO" id="GO:0005525">
    <property type="term" value="F:GTP binding"/>
    <property type="evidence" value="ECO:0007669"/>
    <property type="project" value="InterPro"/>
</dbReference>
<dbReference type="InterPro" id="IPR001806">
    <property type="entry name" value="Small_GTPase"/>
</dbReference>
<sequence>MRCKIIVAGDATVGKTSLTQMFQSKGTVYPKNYKMTGSCDVHVVPVHIPDTATTAELFICDVGGQDVFRDHVAQVCNGFGAIMLVYDSTNQKSFDNLPMWLELLKKQRPFKEKPIQGATLQTSSTRCALRLVA</sequence>
<dbReference type="EMBL" id="LGRX02002185">
    <property type="protein sequence ID" value="KAK3284730.1"/>
    <property type="molecule type" value="Genomic_DNA"/>
</dbReference>
<dbReference type="PROSITE" id="PS51419">
    <property type="entry name" value="RAB"/>
    <property type="match status" value="1"/>
</dbReference>